<evidence type="ECO:0000256" key="1">
    <source>
        <dbReference type="SAM" id="MobiDB-lite"/>
    </source>
</evidence>
<evidence type="ECO:0000313" key="2">
    <source>
        <dbReference type="EMBL" id="KAJ3837081.1"/>
    </source>
</evidence>
<feature type="compositionally biased region" description="Polar residues" evidence="1">
    <location>
        <begin position="117"/>
        <end position="141"/>
    </location>
</feature>
<accession>A0AA38P6P7</accession>
<feature type="region of interest" description="Disordered" evidence="1">
    <location>
        <begin position="115"/>
        <end position="148"/>
    </location>
</feature>
<organism evidence="2 3">
    <name type="scientific">Lentinula raphanica</name>
    <dbReference type="NCBI Taxonomy" id="153919"/>
    <lineage>
        <taxon>Eukaryota</taxon>
        <taxon>Fungi</taxon>
        <taxon>Dikarya</taxon>
        <taxon>Basidiomycota</taxon>
        <taxon>Agaricomycotina</taxon>
        <taxon>Agaricomycetes</taxon>
        <taxon>Agaricomycetidae</taxon>
        <taxon>Agaricales</taxon>
        <taxon>Marasmiineae</taxon>
        <taxon>Omphalotaceae</taxon>
        <taxon>Lentinula</taxon>
    </lineage>
</organism>
<gene>
    <name evidence="2" type="ORF">F5878DRAFT_643045</name>
</gene>
<evidence type="ECO:0000313" key="3">
    <source>
        <dbReference type="Proteomes" id="UP001163846"/>
    </source>
</evidence>
<sequence length="344" mass="37736">MTTFIDGHGTNRCISAFEDLPPTKIAIIDLLVKFLYLETRTTLFLLLLPFEFFPTSRSYKASSTISLSSAQSTKKTFVRNKRSSWPPPTLLPMNGALPSTDAVNPNHHQLIAARGNPNWSVGMNPQATPASQGSHPGSETGPSGAATAVQAEAVEEELFLIRRASNHYARRESQAVIGTEKWEGKLGDLFGFRLNLWGHPNICQTSMSRGGKLVGRVRFPSPAVRDRAVDQVIGELEKVNMDPGDHSVLTNVFFIAMGIGLFEQYGHGVKVTMEPVWFDLLRDMFGSMGTGSGGVIDESNVSLRQRYLDIATKLTEGLARVKSGALKAEDLEKEHLLPLDKLDI</sequence>
<keyword evidence="3" id="KW-1185">Reference proteome</keyword>
<proteinExistence type="predicted"/>
<dbReference type="Proteomes" id="UP001163846">
    <property type="component" value="Unassembled WGS sequence"/>
</dbReference>
<reference evidence="2" key="1">
    <citation type="submission" date="2022-08" db="EMBL/GenBank/DDBJ databases">
        <authorList>
            <consortium name="DOE Joint Genome Institute"/>
            <person name="Min B."/>
            <person name="Riley R."/>
            <person name="Sierra-Patev S."/>
            <person name="Naranjo-Ortiz M."/>
            <person name="Looney B."/>
            <person name="Konkel Z."/>
            <person name="Slot J.C."/>
            <person name="Sakamoto Y."/>
            <person name="Steenwyk J.L."/>
            <person name="Rokas A."/>
            <person name="Carro J."/>
            <person name="Camarero S."/>
            <person name="Ferreira P."/>
            <person name="Molpeceres G."/>
            <person name="Ruiz-Duenas F.J."/>
            <person name="Serrano A."/>
            <person name="Henrissat B."/>
            <person name="Drula E."/>
            <person name="Hughes K.W."/>
            <person name="Mata J.L."/>
            <person name="Ishikawa N.K."/>
            <person name="Vargas-Isla R."/>
            <person name="Ushijima S."/>
            <person name="Smith C.A."/>
            <person name="Ahrendt S."/>
            <person name="Andreopoulos W."/>
            <person name="He G."/>
            <person name="Labutti K."/>
            <person name="Lipzen A."/>
            <person name="Ng V."/>
            <person name="Sandor L."/>
            <person name="Barry K."/>
            <person name="Martinez A.T."/>
            <person name="Xiao Y."/>
            <person name="Gibbons J.G."/>
            <person name="Terashima K."/>
            <person name="Hibbett D.S."/>
            <person name="Grigoriev I.V."/>
        </authorList>
    </citation>
    <scope>NUCLEOTIDE SEQUENCE</scope>
    <source>
        <strain evidence="2">TFB9207</strain>
    </source>
</reference>
<dbReference type="AlphaFoldDB" id="A0AA38P6P7"/>
<dbReference type="EMBL" id="MU806272">
    <property type="protein sequence ID" value="KAJ3837081.1"/>
    <property type="molecule type" value="Genomic_DNA"/>
</dbReference>
<name>A0AA38P6P7_9AGAR</name>
<protein>
    <submittedName>
        <fullName evidence="2">Uncharacterized protein</fullName>
    </submittedName>
</protein>
<comment type="caution">
    <text evidence="2">The sequence shown here is derived from an EMBL/GenBank/DDBJ whole genome shotgun (WGS) entry which is preliminary data.</text>
</comment>